<feature type="domain" description="CAAX prenyl protease 2/Lysostaphin resistance protein A-like" evidence="2">
    <location>
        <begin position="172"/>
        <end position="256"/>
    </location>
</feature>
<organism evidence="3 4">
    <name type="scientific">Nocardiopsis alborubida</name>
    <dbReference type="NCBI Taxonomy" id="146802"/>
    <lineage>
        <taxon>Bacteria</taxon>
        <taxon>Bacillati</taxon>
        <taxon>Actinomycetota</taxon>
        <taxon>Actinomycetes</taxon>
        <taxon>Streptosporangiales</taxon>
        <taxon>Nocardiopsidaceae</taxon>
        <taxon>Nocardiopsis</taxon>
    </lineage>
</organism>
<accession>A0A7X6RRU1</accession>
<dbReference type="Proteomes" id="UP000553209">
    <property type="component" value="Unassembled WGS sequence"/>
</dbReference>
<dbReference type="InterPro" id="IPR003675">
    <property type="entry name" value="Rce1/LyrA-like_dom"/>
</dbReference>
<keyword evidence="3" id="KW-0482">Metalloprotease</keyword>
<dbReference type="GO" id="GO:0008237">
    <property type="term" value="F:metallopeptidase activity"/>
    <property type="evidence" value="ECO:0007669"/>
    <property type="project" value="UniProtKB-KW"/>
</dbReference>
<evidence type="ECO:0000313" key="4">
    <source>
        <dbReference type="Proteomes" id="UP000553209"/>
    </source>
</evidence>
<keyword evidence="1" id="KW-0472">Membrane</keyword>
<keyword evidence="1" id="KW-1133">Transmembrane helix</keyword>
<dbReference type="GO" id="GO:0080120">
    <property type="term" value="P:CAAX-box protein maturation"/>
    <property type="evidence" value="ECO:0007669"/>
    <property type="project" value="UniProtKB-ARBA"/>
</dbReference>
<reference evidence="3 4" key="1">
    <citation type="submission" date="2020-04" db="EMBL/GenBank/DDBJ databases">
        <title>MicrobeNet Type strains.</title>
        <authorList>
            <person name="Nicholson A.C."/>
        </authorList>
    </citation>
    <scope>NUCLEOTIDE SEQUENCE [LARGE SCALE GENOMIC DNA]</scope>
    <source>
        <strain evidence="3 4">ATCC 23612</strain>
    </source>
</reference>
<proteinExistence type="predicted"/>
<keyword evidence="1" id="KW-0812">Transmembrane</keyword>
<feature type="transmembrane region" description="Helical" evidence="1">
    <location>
        <begin position="165"/>
        <end position="184"/>
    </location>
</feature>
<feature type="transmembrane region" description="Helical" evidence="1">
    <location>
        <begin position="204"/>
        <end position="224"/>
    </location>
</feature>
<feature type="transmembrane region" description="Helical" evidence="1">
    <location>
        <begin position="117"/>
        <end position="145"/>
    </location>
</feature>
<dbReference type="InterPro" id="IPR052710">
    <property type="entry name" value="CAAX_protease"/>
</dbReference>
<dbReference type="GO" id="GO:0006508">
    <property type="term" value="P:proteolysis"/>
    <property type="evidence" value="ECO:0007669"/>
    <property type="project" value="UniProtKB-KW"/>
</dbReference>
<feature type="transmembrane region" description="Helical" evidence="1">
    <location>
        <begin position="72"/>
        <end position="96"/>
    </location>
</feature>
<comment type="caution">
    <text evidence="3">The sequence shown here is derived from an EMBL/GenBank/DDBJ whole genome shotgun (WGS) entry which is preliminary data.</text>
</comment>
<evidence type="ECO:0000313" key="3">
    <source>
        <dbReference type="EMBL" id="NKY99968.1"/>
    </source>
</evidence>
<dbReference type="EMBL" id="JAAXPG010000019">
    <property type="protein sequence ID" value="NKY99968.1"/>
    <property type="molecule type" value="Genomic_DNA"/>
</dbReference>
<evidence type="ECO:0000259" key="2">
    <source>
        <dbReference type="Pfam" id="PF02517"/>
    </source>
</evidence>
<name>A0A7X6RRU1_9ACTN</name>
<keyword evidence="4" id="KW-1185">Reference proteome</keyword>
<keyword evidence="3" id="KW-0645">Protease</keyword>
<dbReference type="PANTHER" id="PTHR36435:SF1">
    <property type="entry name" value="CAAX AMINO TERMINAL PROTEASE FAMILY PROTEIN"/>
    <property type="match status" value="1"/>
</dbReference>
<dbReference type="AlphaFoldDB" id="A0A7X6RRU1"/>
<gene>
    <name evidence="3" type="ORF">HGB44_20185</name>
</gene>
<evidence type="ECO:0000256" key="1">
    <source>
        <dbReference type="SAM" id="Phobius"/>
    </source>
</evidence>
<dbReference type="GO" id="GO:0004175">
    <property type="term" value="F:endopeptidase activity"/>
    <property type="evidence" value="ECO:0007669"/>
    <property type="project" value="UniProtKB-ARBA"/>
</dbReference>
<keyword evidence="3" id="KW-0378">Hydrolase</keyword>
<protein>
    <submittedName>
        <fullName evidence="3">CPBP family intramembrane metalloprotease</fullName>
    </submittedName>
</protein>
<feature type="transmembrane region" description="Helical" evidence="1">
    <location>
        <begin position="37"/>
        <end position="60"/>
    </location>
</feature>
<dbReference type="PANTHER" id="PTHR36435">
    <property type="entry name" value="SLR1288 PROTEIN"/>
    <property type="match status" value="1"/>
</dbReference>
<sequence>MGTASARDPGRAAPTGVGRLGRRATPLLGTRVRLRDAALLGAATVVSGALLLGAGLLVVTLTVADWPPVARVALAIGPLVLLTPLAACVAGHALLMRRGPRLTLSDVGLTKPNRVPAGLLLWVPLAIASAALSTGIALGAASLLGFGEEVGGSSSSGSSGLVAELPLPAGITIALGSVLLFPFVEEVLFRGMLHGALTRHTAPWAAVVLSAVVFSLVHVTPLLMPYTLVLGLWLGWLHRRYESIIPSVVLHCCNNGLVAAIALGGL</sequence>
<dbReference type="Pfam" id="PF02517">
    <property type="entry name" value="Rce1-like"/>
    <property type="match status" value="1"/>
</dbReference>